<evidence type="ECO:0000313" key="2">
    <source>
        <dbReference type="EMBL" id="OZV71089.1"/>
    </source>
</evidence>
<dbReference type="InterPro" id="IPR019207">
    <property type="entry name" value="DUF2092"/>
</dbReference>
<accession>A0A265V0L4</accession>
<sequence length="241" mass="27373">MKNIFILLLSFTTVSGFSQNESKIDTVAVDLLDKMSSVIGELTSVTFNLETSTDVLNDLFENERQFGTHQVHMVGPDKMAVHSRGDKGNRAIWYNGELVTYYSFDENNYVTVEAPDNIITMIDSMNAKFGMKFPAADLFYPSLTDDVLNYFDNLKYLGMKVVDGEECFHVMSSNADTTFQLWISNTALFLPKRYLFIDKKNGYQQYQGTFTNWNINIDLPESMFNFSPPANAKLISILAKS</sequence>
<evidence type="ECO:0008006" key="4">
    <source>
        <dbReference type="Google" id="ProtNLM"/>
    </source>
</evidence>
<gene>
    <name evidence="2" type="ORF">CA834_02960</name>
</gene>
<evidence type="ECO:0000256" key="1">
    <source>
        <dbReference type="ARBA" id="ARBA00022729"/>
    </source>
</evidence>
<dbReference type="Pfam" id="PF09865">
    <property type="entry name" value="DUF2092"/>
    <property type="match status" value="1"/>
</dbReference>
<dbReference type="InterPro" id="IPR052944">
    <property type="entry name" value="Sporulation_related"/>
</dbReference>
<dbReference type="Gene3D" id="2.50.20.10">
    <property type="entry name" value="Lipoprotein localisation LolA/LolB/LppX"/>
    <property type="match status" value="1"/>
</dbReference>
<keyword evidence="3" id="KW-1185">Reference proteome</keyword>
<evidence type="ECO:0000313" key="3">
    <source>
        <dbReference type="Proteomes" id="UP000216840"/>
    </source>
</evidence>
<dbReference type="EMBL" id="NGJN01000001">
    <property type="protein sequence ID" value="OZV71089.1"/>
    <property type="molecule type" value="Genomic_DNA"/>
</dbReference>
<keyword evidence="1" id="KW-0732">Signal</keyword>
<protein>
    <recommendedName>
        <fullName evidence="4">DUF2092 domain-containing protein</fullName>
    </recommendedName>
</protein>
<dbReference type="SUPFAM" id="SSF89392">
    <property type="entry name" value="Prokaryotic lipoproteins and lipoprotein localization factors"/>
    <property type="match status" value="1"/>
</dbReference>
<dbReference type="PANTHER" id="PTHR37507:SF2">
    <property type="entry name" value="SPORULATION PROTEIN YDCC"/>
    <property type="match status" value="1"/>
</dbReference>
<dbReference type="AlphaFoldDB" id="A0A265V0L4"/>
<dbReference type="PANTHER" id="PTHR37507">
    <property type="entry name" value="SPORULATION PROTEIN YDCC"/>
    <property type="match status" value="1"/>
</dbReference>
<dbReference type="InterPro" id="IPR029046">
    <property type="entry name" value="LolA/LolB/LppX"/>
</dbReference>
<comment type="caution">
    <text evidence="2">The sequence shown here is derived from an EMBL/GenBank/DDBJ whole genome shotgun (WGS) entry which is preliminary data.</text>
</comment>
<dbReference type="RefSeq" id="WP_094967159.1">
    <property type="nucleotide sequence ID" value="NZ_NGJN01000001.1"/>
</dbReference>
<reference evidence="2 3" key="1">
    <citation type="submission" date="2017-05" db="EMBL/GenBank/DDBJ databases">
        <title>The draft genome sequence of Idiomarina salinarum WNB302.</title>
        <authorList>
            <person name="Sun Y."/>
            <person name="Chen B."/>
            <person name="Du Z."/>
        </authorList>
    </citation>
    <scope>NUCLEOTIDE SEQUENCE [LARGE SCALE GENOMIC DNA]</scope>
    <source>
        <strain evidence="2 3">WNB302</strain>
    </source>
</reference>
<name>A0A265V0L4_9FLAO</name>
<organism evidence="2 3">
    <name type="scientific">Winogradskyella aurantia</name>
    <dbReference type="NCBI Taxonomy" id="1915063"/>
    <lineage>
        <taxon>Bacteria</taxon>
        <taxon>Pseudomonadati</taxon>
        <taxon>Bacteroidota</taxon>
        <taxon>Flavobacteriia</taxon>
        <taxon>Flavobacteriales</taxon>
        <taxon>Flavobacteriaceae</taxon>
        <taxon>Winogradskyella</taxon>
    </lineage>
</organism>
<proteinExistence type="predicted"/>
<dbReference type="OrthoDB" id="835919at2"/>
<dbReference type="Proteomes" id="UP000216840">
    <property type="component" value="Unassembled WGS sequence"/>
</dbReference>